<proteinExistence type="inferred from homology"/>
<comment type="subcellular location">
    <subcellularLocation>
        <location evidence="1">Membrane</location>
    </subcellularLocation>
</comment>
<dbReference type="PANTHER" id="PTHR24224">
    <property type="entry name" value="CARDIOACCELERATORY PEPTIDE RECEPTOR-RELATED"/>
    <property type="match status" value="1"/>
</dbReference>
<sequence length="661" mass="74161">MLVTDLGKEVRIPLEKIPIDAAQYQSLKALLLGMSGELSAEVGDPPAIEWMLLHHFVIIFLTLVGNSLLIYVILKNNVIRRRKRVTPVQMLMLHMCAADLLFALITMVPTMAMTATVPVFHGPDMLCKTVKFLQVIPMYASSFLLVAISADRFQAICRPLASMKSNAYKRPAFYASIAWALALLFSTPQFVLFKKSEEYCCGWLSLLSCLQSCLASTSFGSNFQANGKAGQMGFSVAGMQVHHKGATLQCVELDRRRVQTVKLTLTIVAGNFILWAPFCITSVIDALWPSAINPTVATYIMFFGNLNSFMNPWIWFYFNRAQFVRALPCYTATDPLLYGRRTMDGTTDYSNECHGLRHLKRSMPPATSFFPGCCCARNVKKSKHKQKTDENAVAIKQSKHHLVIPKVALNGKIITSGSKRRSNTAPEHTAIEIPEEFVTARTSRELNNNQHLSMKELMRTVRIEEGLHVTPRDGHQQGPSTSTRPIIVDKTAKPVVPEKPQMLELVPSNLETLYGDLMLSSTDLACMQPRRACQCCLTPLIRLQQRIAECFICDSREKRRKRMRRHAQQLAQRAEREKAKKAVFDAEGDITSRSISQSPAPDKRSLCSVATISGDMHLTLPQPAPPPQPRSNYVTYVPQMLLAVITISFAWLANLINYMYR</sequence>
<keyword evidence="5" id="KW-0807">Transducer</keyword>
<keyword evidence="4 6" id="KW-0472">Membrane</keyword>
<dbReference type="InterPro" id="IPR000276">
    <property type="entry name" value="GPCR_Rhodpsn"/>
</dbReference>
<dbReference type="EMBL" id="CATQJL010000112">
    <property type="protein sequence ID" value="CAJ0596135.1"/>
    <property type="molecule type" value="Genomic_DNA"/>
</dbReference>
<name>A0AA36M2W4_CYLNA</name>
<evidence type="ECO:0000256" key="5">
    <source>
        <dbReference type="RuleBase" id="RU000688"/>
    </source>
</evidence>
<keyword evidence="9" id="KW-1185">Reference proteome</keyword>
<dbReference type="AlphaFoldDB" id="A0AA36M2W4"/>
<feature type="transmembrane region" description="Helical" evidence="6">
    <location>
        <begin position="263"/>
        <end position="284"/>
    </location>
</feature>
<dbReference type="SUPFAM" id="SSF81321">
    <property type="entry name" value="Family A G protein-coupled receptor-like"/>
    <property type="match status" value="1"/>
</dbReference>
<evidence type="ECO:0000256" key="1">
    <source>
        <dbReference type="ARBA" id="ARBA00004370"/>
    </source>
</evidence>
<feature type="transmembrane region" description="Helical" evidence="6">
    <location>
        <begin position="95"/>
        <end position="120"/>
    </location>
</feature>
<organism evidence="8 9">
    <name type="scientific">Cylicocyclus nassatus</name>
    <name type="common">Nematode worm</name>
    <dbReference type="NCBI Taxonomy" id="53992"/>
    <lineage>
        <taxon>Eukaryota</taxon>
        <taxon>Metazoa</taxon>
        <taxon>Ecdysozoa</taxon>
        <taxon>Nematoda</taxon>
        <taxon>Chromadorea</taxon>
        <taxon>Rhabditida</taxon>
        <taxon>Rhabditina</taxon>
        <taxon>Rhabditomorpha</taxon>
        <taxon>Strongyloidea</taxon>
        <taxon>Strongylidae</taxon>
        <taxon>Cylicocyclus</taxon>
    </lineage>
</organism>
<comment type="caution">
    <text evidence="8">The sequence shown here is derived from an EMBL/GenBank/DDBJ whole genome shotgun (WGS) entry which is preliminary data.</text>
</comment>
<keyword evidence="2 5" id="KW-0812">Transmembrane</keyword>
<keyword evidence="5" id="KW-0297">G-protein coupled receptor</keyword>
<dbReference type="PRINTS" id="PR00237">
    <property type="entry name" value="GPCRRHODOPSN"/>
</dbReference>
<dbReference type="PROSITE" id="PS50262">
    <property type="entry name" value="G_PROTEIN_RECEP_F1_2"/>
    <property type="match status" value="1"/>
</dbReference>
<evidence type="ECO:0000313" key="8">
    <source>
        <dbReference type="EMBL" id="CAJ0596135.1"/>
    </source>
</evidence>
<dbReference type="Proteomes" id="UP001176961">
    <property type="component" value="Unassembled WGS sequence"/>
</dbReference>
<dbReference type="GO" id="GO:0016020">
    <property type="term" value="C:membrane"/>
    <property type="evidence" value="ECO:0007669"/>
    <property type="project" value="UniProtKB-SubCell"/>
</dbReference>
<feature type="domain" description="G-protein coupled receptors family 1 profile" evidence="7">
    <location>
        <begin position="65"/>
        <end position="315"/>
    </location>
</feature>
<keyword evidence="5" id="KW-0675">Receptor</keyword>
<reference evidence="8" key="1">
    <citation type="submission" date="2023-07" db="EMBL/GenBank/DDBJ databases">
        <authorList>
            <consortium name="CYATHOMIX"/>
        </authorList>
    </citation>
    <scope>NUCLEOTIDE SEQUENCE</scope>
    <source>
        <strain evidence="8">N/A</strain>
    </source>
</reference>
<feature type="transmembrane region" description="Helical" evidence="6">
    <location>
        <begin position="52"/>
        <end position="74"/>
    </location>
</feature>
<comment type="similarity">
    <text evidence="5">Belongs to the G-protein coupled receptor 1 family.</text>
</comment>
<dbReference type="InterPro" id="IPR017452">
    <property type="entry name" value="GPCR_Rhodpsn_7TM"/>
</dbReference>
<gene>
    <name evidence="8" type="ORF">CYNAS_LOCUS8118</name>
</gene>
<feature type="transmembrane region" description="Helical" evidence="6">
    <location>
        <begin position="171"/>
        <end position="191"/>
    </location>
</feature>
<feature type="transmembrane region" description="Helical" evidence="6">
    <location>
        <begin position="296"/>
        <end position="318"/>
    </location>
</feature>
<dbReference type="Pfam" id="PF00001">
    <property type="entry name" value="7tm_1"/>
    <property type="match status" value="1"/>
</dbReference>
<evidence type="ECO:0000256" key="6">
    <source>
        <dbReference type="SAM" id="Phobius"/>
    </source>
</evidence>
<dbReference type="PROSITE" id="PS00237">
    <property type="entry name" value="G_PROTEIN_RECEP_F1_1"/>
    <property type="match status" value="1"/>
</dbReference>
<evidence type="ECO:0000313" key="9">
    <source>
        <dbReference type="Proteomes" id="UP001176961"/>
    </source>
</evidence>
<evidence type="ECO:0000256" key="2">
    <source>
        <dbReference type="ARBA" id="ARBA00022692"/>
    </source>
</evidence>
<keyword evidence="3 6" id="KW-1133">Transmembrane helix</keyword>
<evidence type="ECO:0000256" key="3">
    <source>
        <dbReference type="ARBA" id="ARBA00022989"/>
    </source>
</evidence>
<accession>A0AA36M2W4</accession>
<evidence type="ECO:0000256" key="4">
    <source>
        <dbReference type="ARBA" id="ARBA00023136"/>
    </source>
</evidence>
<protein>
    <recommendedName>
        <fullName evidence="7">G-protein coupled receptors family 1 profile domain-containing protein</fullName>
    </recommendedName>
</protein>
<dbReference type="GO" id="GO:0004930">
    <property type="term" value="F:G protein-coupled receptor activity"/>
    <property type="evidence" value="ECO:0007669"/>
    <property type="project" value="UniProtKB-KW"/>
</dbReference>
<feature type="transmembrane region" description="Helical" evidence="6">
    <location>
        <begin position="132"/>
        <end position="150"/>
    </location>
</feature>
<evidence type="ECO:0000259" key="7">
    <source>
        <dbReference type="PROSITE" id="PS50262"/>
    </source>
</evidence>
<dbReference type="Gene3D" id="1.20.1070.10">
    <property type="entry name" value="Rhodopsin 7-helix transmembrane proteins"/>
    <property type="match status" value="2"/>
</dbReference>
<dbReference type="InterPro" id="IPR052665">
    <property type="entry name" value="Neuropeptide-GPCR"/>
</dbReference>
<dbReference type="PANTHER" id="PTHR24224:SF6">
    <property type="entry name" value="CARDIOACCELERATORY PEPTIDE RECEPTOR-RELATED"/>
    <property type="match status" value="1"/>
</dbReference>
<feature type="transmembrane region" description="Helical" evidence="6">
    <location>
        <begin position="640"/>
        <end position="660"/>
    </location>
</feature>